<feature type="domain" description="VHS" evidence="10">
    <location>
        <begin position="15"/>
        <end position="145"/>
    </location>
</feature>
<dbReference type="Pfam" id="PF03127">
    <property type="entry name" value="GAT"/>
    <property type="match status" value="1"/>
</dbReference>
<dbReference type="GO" id="GO:0031267">
    <property type="term" value="F:small GTPase binding"/>
    <property type="evidence" value="ECO:0007669"/>
    <property type="project" value="InterPro"/>
</dbReference>
<feature type="domain" description="GAT" evidence="12">
    <location>
        <begin position="169"/>
        <end position="297"/>
    </location>
</feature>
<evidence type="ECO:0000256" key="6">
    <source>
        <dbReference type="ARBA" id="ARBA00022843"/>
    </source>
</evidence>
<dbReference type="Pfam" id="PF02883">
    <property type="entry name" value="Alpha_adaptinC2"/>
    <property type="match status" value="1"/>
</dbReference>
<evidence type="ECO:0000256" key="3">
    <source>
        <dbReference type="ARBA" id="ARBA00008099"/>
    </source>
</evidence>
<dbReference type="PROSITE" id="PS50179">
    <property type="entry name" value="VHS"/>
    <property type="match status" value="1"/>
</dbReference>
<dbReference type="OrthoDB" id="447025at2759"/>
<dbReference type="SMART" id="SM00809">
    <property type="entry name" value="Alpha_adaptinC2"/>
    <property type="match status" value="1"/>
</dbReference>
<evidence type="ECO:0000313" key="13">
    <source>
        <dbReference type="EMBL" id="OWF37796.1"/>
    </source>
</evidence>
<evidence type="ECO:0000313" key="14">
    <source>
        <dbReference type="Proteomes" id="UP000242188"/>
    </source>
</evidence>
<dbReference type="AlphaFoldDB" id="A0A210PMZ4"/>
<organism evidence="13 14">
    <name type="scientific">Mizuhopecten yessoensis</name>
    <name type="common">Japanese scallop</name>
    <name type="synonym">Patinopecten yessoensis</name>
    <dbReference type="NCBI Taxonomy" id="6573"/>
    <lineage>
        <taxon>Eukaryota</taxon>
        <taxon>Metazoa</taxon>
        <taxon>Spiralia</taxon>
        <taxon>Lophotrochozoa</taxon>
        <taxon>Mollusca</taxon>
        <taxon>Bivalvia</taxon>
        <taxon>Autobranchia</taxon>
        <taxon>Pteriomorphia</taxon>
        <taxon>Pectinida</taxon>
        <taxon>Pectinoidea</taxon>
        <taxon>Pectinidae</taxon>
        <taxon>Mizuhopecten</taxon>
    </lineage>
</organism>
<dbReference type="InterPro" id="IPR008153">
    <property type="entry name" value="GAE_dom"/>
</dbReference>
<dbReference type="Pfam" id="PF00790">
    <property type="entry name" value="VHS"/>
    <property type="match status" value="1"/>
</dbReference>
<evidence type="ECO:0000256" key="1">
    <source>
        <dbReference type="ARBA" id="ARBA00004150"/>
    </source>
</evidence>
<dbReference type="InterPro" id="IPR004152">
    <property type="entry name" value="GAT_dom"/>
</dbReference>
<evidence type="ECO:0000256" key="9">
    <source>
        <dbReference type="ARBA" id="ARBA00023136"/>
    </source>
</evidence>
<dbReference type="InterPro" id="IPR041198">
    <property type="entry name" value="GGA_N-GAT"/>
</dbReference>
<sequence>MAVEGESLESLLNKATNPASRDEDWDHIMAFCDQINKELEGPQISLPLLAHKIQSPQEQEALLALTTVEACVKNCGKLFHQELGKFRFLNEMIKVVSPKYLGNRTTMKVKKRCIELIYSWSRGLPHESKVLEAYQMLKQQGIVKEDPTYLDKAADAVVPSKARTASFEDEEKSKLLSKLLKSKNPNDLQAANRLIKNMVKQDESRMEKVSRRINELKTITINVKLLNEMVSHFKPEASSQSDRDMMKELYESLEKLRPNLFRLASDADEKDNDGISEILSCNDEVMKAMGEYKKTVEGVSEDNSETAKANTSALLDLALDQSSPSQPMTSQSEGNADISLILDGQFQSLGLQDPQPSDRSDSLLADLNDIFGATSQTSSVTSGMALPTSNMSQPVNPGLQMGGPGMMLTNPQGPVMAQLPTQPQGPAVLQANQATTSMFSSPSLLSQHPSQMTSPMTMGAGQGTLPAVNVNASAQVLNTLASKGMADLDLLGQDLMQQSLPKEAKIIPQEVVPQPKLTLNQIASKGTTGTNNTAANYSQFGLSSQPASVNTTATIPTFPPVPQVSPAKITSQEILSLADIFVPLEKIQPSSLAPVNAYDKNGLKMVIHCGKDRPRDDVSVMVVSVISTNTNPVKNFSFQAAVPKVMKVKLQPPSATDLPAYNPILPPAAITQVMLFANPHKENIRLKFKITYVAGVETHSDVGEVDTFPIQ</sequence>
<proteinExistence type="inferred from homology"/>
<dbReference type="PANTHER" id="PTHR45905">
    <property type="entry name" value="GOLGI-LOCALIZED, GAMMA-ADAPTIN EAR CONTAINING, ARF BINDING PROTEIN"/>
    <property type="match status" value="1"/>
</dbReference>
<comment type="similarity">
    <text evidence="3">Belongs to the GGA protein family.</text>
</comment>
<dbReference type="GO" id="GO:0006893">
    <property type="term" value="P:Golgi to plasma membrane transport"/>
    <property type="evidence" value="ECO:0007669"/>
    <property type="project" value="TreeGrafter"/>
</dbReference>
<dbReference type="InterPro" id="IPR008152">
    <property type="entry name" value="Clathrin_a/b/g-adaptin_app_Ig"/>
</dbReference>
<keyword evidence="9" id="KW-0472">Membrane</keyword>
<feature type="domain" description="GAE" evidence="11">
    <location>
        <begin position="590"/>
        <end position="709"/>
    </location>
</feature>
<dbReference type="InterPro" id="IPR038425">
    <property type="entry name" value="GAT_sf"/>
</dbReference>
<evidence type="ECO:0000259" key="11">
    <source>
        <dbReference type="PROSITE" id="PS50180"/>
    </source>
</evidence>
<protein>
    <submittedName>
        <fullName evidence="13">ADP-ribosylation factor-binding protein GGA1</fullName>
    </submittedName>
</protein>
<dbReference type="Gene3D" id="1.20.5.170">
    <property type="match status" value="1"/>
</dbReference>
<dbReference type="InterPro" id="IPR002014">
    <property type="entry name" value="VHS_dom"/>
</dbReference>
<dbReference type="GO" id="GO:0034394">
    <property type="term" value="P:protein localization to cell surface"/>
    <property type="evidence" value="ECO:0007669"/>
    <property type="project" value="TreeGrafter"/>
</dbReference>
<evidence type="ECO:0000256" key="7">
    <source>
        <dbReference type="ARBA" id="ARBA00022927"/>
    </source>
</evidence>
<keyword evidence="4" id="KW-0813">Transport</keyword>
<dbReference type="SUPFAM" id="SSF49348">
    <property type="entry name" value="Clathrin adaptor appendage domain"/>
    <property type="match status" value="1"/>
</dbReference>
<dbReference type="GO" id="GO:0035091">
    <property type="term" value="F:phosphatidylinositol binding"/>
    <property type="evidence" value="ECO:0007669"/>
    <property type="project" value="InterPro"/>
</dbReference>
<dbReference type="GO" id="GO:0043130">
    <property type="term" value="F:ubiquitin binding"/>
    <property type="evidence" value="ECO:0007669"/>
    <property type="project" value="InterPro"/>
</dbReference>
<dbReference type="GO" id="GO:0006886">
    <property type="term" value="P:intracellular protein transport"/>
    <property type="evidence" value="ECO:0007669"/>
    <property type="project" value="InterPro"/>
</dbReference>
<dbReference type="InterPro" id="IPR027422">
    <property type="entry name" value="GGA1-3"/>
</dbReference>
<evidence type="ECO:0000259" key="10">
    <source>
        <dbReference type="PROSITE" id="PS50179"/>
    </source>
</evidence>
<accession>A0A210PMZ4</accession>
<dbReference type="SMART" id="SM00288">
    <property type="entry name" value="VHS"/>
    <property type="match status" value="1"/>
</dbReference>
<dbReference type="Gene3D" id="1.25.40.90">
    <property type="match status" value="1"/>
</dbReference>
<name>A0A210PMZ4_MIZYE</name>
<dbReference type="Gene3D" id="1.20.58.160">
    <property type="match status" value="1"/>
</dbReference>
<evidence type="ECO:0000256" key="8">
    <source>
        <dbReference type="ARBA" id="ARBA00023034"/>
    </source>
</evidence>
<comment type="caution">
    <text evidence="13">The sequence shown here is derived from an EMBL/GenBank/DDBJ whole genome shotgun (WGS) entry which is preliminary data.</text>
</comment>
<dbReference type="CDD" id="cd03567">
    <property type="entry name" value="VHS_GGA_metazoan"/>
    <property type="match status" value="1"/>
</dbReference>
<gene>
    <name evidence="13" type="ORF">KP79_PYT05995</name>
</gene>
<keyword evidence="5" id="KW-0967">Endosome</keyword>
<dbReference type="PROSITE" id="PS50180">
    <property type="entry name" value="GAE"/>
    <property type="match status" value="1"/>
</dbReference>
<dbReference type="Pfam" id="PF18308">
    <property type="entry name" value="GGA_N-GAT"/>
    <property type="match status" value="1"/>
</dbReference>
<keyword evidence="8" id="KW-0333">Golgi apparatus</keyword>
<dbReference type="Proteomes" id="UP000242188">
    <property type="component" value="Unassembled WGS sequence"/>
</dbReference>
<dbReference type="CDD" id="cd14234">
    <property type="entry name" value="GAT_GGA_meta"/>
    <property type="match status" value="1"/>
</dbReference>
<evidence type="ECO:0000259" key="12">
    <source>
        <dbReference type="PROSITE" id="PS50909"/>
    </source>
</evidence>
<reference evidence="13 14" key="1">
    <citation type="journal article" date="2017" name="Nat. Ecol. Evol.">
        <title>Scallop genome provides insights into evolution of bilaterian karyotype and development.</title>
        <authorList>
            <person name="Wang S."/>
            <person name="Zhang J."/>
            <person name="Jiao W."/>
            <person name="Li J."/>
            <person name="Xun X."/>
            <person name="Sun Y."/>
            <person name="Guo X."/>
            <person name="Huan P."/>
            <person name="Dong B."/>
            <person name="Zhang L."/>
            <person name="Hu X."/>
            <person name="Sun X."/>
            <person name="Wang J."/>
            <person name="Zhao C."/>
            <person name="Wang Y."/>
            <person name="Wang D."/>
            <person name="Huang X."/>
            <person name="Wang R."/>
            <person name="Lv J."/>
            <person name="Li Y."/>
            <person name="Zhang Z."/>
            <person name="Liu B."/>
            <person name="Lu W."/>
            <person name="Hui Y."/>
            <person name="Liang J."/>
            <person name="Zhou Z."/>
            <person name="Hou R."/>
            <person name="Li X."/>
            <person name="Liu Y."/>
            <person name="Li H."/>
            <person name="Ning X."/>
            <person name="Lin Y."/>
            <person name="Zhao L."/>
            <person name="Xing Q."/>
            <person name="Dou J."/>
            <person name="Li Y."/>
            <person name="Mao J."/>
            <person name="Guo H."/>
            <person name="Dou H."/>
            <person name="Li T."/>
            <person name="Mu C."/>
            <person name="Jiang W."/>
            <person name="Fu Q."/>
            <person name="Fu X."/>
            <person name="Miao Y."/>
            <person name="Liu J."/>
            <person name="Yu Q."/>
            <person name="Li R."/>
            <person name="Liao H."/>
            <person name="Li X."/>
            <person name="Kong Y."/>
            <person name="Jiang Z."/>
            <person name="Chourrout D."/>
            <person name="Li R."/>
            <person name="Bao Z."/>
        </authorList>
    </citation>
    <scope>NUCLEOTIDE SEQUENCE [LARGE SCALE GENOMIC DNA]</scope>
    <source>
        <strain evidence="13 14">PY_sf001</strain>
    </source>
</reference>
<dbReference type="InterPro" id="IPR013041">
    <property type="entry name" value="Clathrin_app_Ig-like_sf"/>
</dbReference>
<evidence type="ECO:0000256" key="4">
    <source>
        <dbReference type="ARBA" id="ARBA00022448"/>
    </source>
</evidence>
<dbReference type="GO" id="GO:0031901">
    <property type="term" value="C:early endosome membrane"/>
    <property type="evidence" value="ECO:0007669"/>
    <property type="project" value="UniProtKB-SubCell"/>
</dbReference>
<dbReference type="Gene3D" id="2.60.40.1230">
    <property type="match status" value="1"/>
</dbReference>
<dbReference type="PROSITE" id="PS50909">
    <property type="entry name" value="GAT"/>
    <property type="match status" value="1"/>
</dbReference>
<dbReference type="InterPro" id="IPR008942">
    <property type="entry name" value="ENTH_VHS"/>
</dbReference>
<comment type="subcellular location">
    <subcellularLocation>
        <location evidence="2">Early endosome membrane</location>
        <topology evidence="2">Peripheral membrane protein</topology>
    </subcellularLocation>
    <subcellularLocation>
        <location evidence="1">Golgi apparatus</location>
        <location evidence="1">trans-Golgi network membrane</location>
        <topology evidence="1">Peripheral membrane protein</topology>
    </subcellularLocation>
</comment>
<dbReference type="SUPFAM" id="SSF48464">
    <property type="entry name" value="ENTH/VHS domain"/>
    <property type="match status" value="1"/>
</dbReference>
<dbReference type="PANTHER" id="PTHR45905:SF1">
    <property type="entry name" value="GOLGI-LOCALIZED, GAMMA-ADAPTIN EAR CONTAINING, ARF BINDING PROTEIN"/>
    <property type="match status" value="1"/>
</dbReference>
<keyword evidence="14" id="KW-1185">Reference proteome</keyword>
<evidence type="ECO:0000256" key="5">
    <source>
        <dbReference type="ARBA" id="ARBA00022753"/>
    </source>
</evidence>
<keyword evidence="7" id="KW-0653">Protein transport</keyword>
<keyword evidence="6" id="KW-0832">Ubl conjugation</keyword>
<dbReference type="EMBL" id="NEDP02005579">
    <property type="protein sequence ID" value="OWF37796.1"/>
    <property type="molecule type" value="Genomic_DNA"/>
</dbReference>
<dbReference type="SUPFAM" id="SSF89009">
    <property type="entry name" value="GAT-like domain"/>
    <property type="match status" value="1"/>
</dbReference>
<dbReference type="GO" id="GO:0005802">
    <property type="term" value="C:trans-Golgi network"/>
    <property type="evidence" value="ECO:0007669"/>
    <property type="project" value="InterPro"/>
</dbReference>
<evidence type="ECO:0000256" key="2">
    <source>
        <dbReference type="ARBA" id="ARBA00004220"/>
    </source>
</evidence>
<dbReference type="STRING" id="6573.A0A210PMZ4"/>